<dbReference type="PANTHER" id="PTHR11480">
    <property type="entry name" value="SAPOSIN-RELATED"/>
    <property type="match status" value="1"/>
</dbReference>
<evidence type="ECO:0000313" key="4">
    <source>
        <dbReference type="Proteomes" id="UP000274131"/>
    </source>
</evidence>
<feature type="domain" description="Saposin B-type" evidence="2">
    <location>
        <begin position="177"/>
        <end position="253"/>
    </location>
</feature>
<name>A0A0N4V2R6_ENTVE</name>
<dbReference type="Gene3D" id="1.10.225.10">
    <property type="entry name" value="Saposin-like"/>
    <property type="match status" value="2"/>
</dbReference>
<evidence type="ECO:0000313" key="5">
    <source>
        <dbReference type="WBParaSite" id="EVEC_0000431001-mRNA-1"/>
    </source>
</evidence>
<keyword evidence="1" id="KW-1015">Disulfide bond</keyword>
<evidence type="ECO:0000256" key="1">
    <source>
        <dbReference type="ARBA" id="ARBA00023157"/>
    </source>
</evidence>
<dbReference type="OrthoDB" id="5803636at2759"/>
<reference evidence="3 4" key="2">
    <citation type="submission" date="2018-10" db="EMBL/GenBank/DDBJ databases">
        <authorList>
            <consortium name="Pathogen Informatics"/>
        </authorList>
    </citation>
    <scope>NUCLEOTIDE SEQUENCE [LARGE SCALE GENOMIC DNA]</scope>
</reference>
<organism evidence="5">
    <name type="scientific">Enterobius vermicularis</name>
    <name type="common">Human pinworm</name>
    <dbReference type="NCBI Taxonomy" id="51028"/>
    <lineage>
        <taxon>Eukaryota</taxon>
        <taxon>Metazoa</taxon>
        <taxon>Ecdysozoa</taxon>
        <taxon>Nematoda</taxon>
        <taxon>Chromadorea</taxon>
        <taxon>Rhabditida</taxon>
        <taxon>Spirurina</taxon>
        <taxon>Oxyuridomorpha</taxon>
        <taxon>Oxyuroidea</taxon>
        <taxon>Oxyuridae</taxon>
        <taxon>Enterobius</taxon>
    </lineage>
</organism>
<dbReference type="InterPro" id="IPR011001">
    <property type="entry name" value="Saposin-like"/>
</dbReference>
<dbReference type="EMBL" id="UXUI01007740">
    <property type="protein sequence ID" value="VDD89266.1"/>
    <property type="molecule type" value="Genomic_DNA"/>
</dbReference>
<dbReference type="WBParaSite" id="EVEC_0000431001-mRNA-1">
    <property type="protein sequence ID" value="EVEC_0000431001-mRNA-1"/>
    <property type="gene ID" value="EVEC_0000431001"/>
</dbReference>
<dbReference type="SUPFAM" id="SSF47862">
    <property type="entry name" value="Saposin"/>
    <property type="match status" value="2"/>
</dbReference>
<protein>
    <submittedName>
        <fullName evidence="5">Saposin B-type domain-containing protein</fullName>
    </submittedName>
</protein>
<gene>
    <name evidence="3" type="ORF">EVEC_LOCUS4018</name>
</gene>
<dbReference type="InterPro" id="IPR051428">
    <property type="entry name" value="Sphingo_Act-Surfact_Prot"/>
</dbReference>
<dbReference type="InterPro" id="IPR008139">
    <property type="entry name" value="SaposinB_dom"/>
</dbReference>
<dbReference type="PANTHER" id="PTHR11480:SF91">
    <property type="entry name" value="SAPOSIN B-TYPE DOMAIN-CONTAINING PROTEIN"/>
    <property type="match status" value="1"/>
</dbReference>
<accession>A0A0N4V2R6</accession>
<dbReference type="SMART" id="SM00741">
    <property type="entry name" value="SapB"/>
    <property type="match status" value="2"/>
</dbReference>
<dbReference type="PROSITE" id="PS50015">
    <property type="entry name" value="SAP_B"/>
    <property type="match status" value="2"/>
</dbReference>
<dbReference type="AlphaFoldDB" id="A0A0N4V2R6"/>
<evidence type="ECO:0000259" key="2">
    <source>
        <dbReference type="PROSITE" id="PS50015"/>
    </source>
</evidence>
<feature type="domain" description="Saposin B-type" evidence="2">
    <location>
        <begin position="28"/>
        <end position="107"/>
    </location>
</feature>
<proteinExistence type="predicted"/>
<reference evidence="5" key="1">
    <citation type="submission" date="2017-02" db="UniProtKB">
        <authorList>
            <consortium name="WormBaseParasite"/>
        </authorList>
    </citation>
    <scope>IDENTIFICATION</scope>
</reference>
<evidence type="ECO:0000313" key="3">
    <source>
        <dbReference type="EMBL" id="VDD89266.1"/>
    </source>
</evidence>
<sequence>MRKTNKASTYLYLSFRSATYSFKLRKPTSLGCFLCTQLLSVTKHRMGMSQSQLKLALYDKCYHLPLQFREHCFRFVDSSLPEIYYTVNYDITTKHVCVSLGLCEENVVSGISTESNKTEVSVSSVPVTNSVNRVTGESNENGEILSTISRRPIPVEIVSQIPEPYDKIGPKQGKMNSKLICIFCERMLSNAKIYSLSAKADITSFANTVCSKLPTGNIAEGCFKLAERKISELSEFVDLQVAEALWCAELNSC</sequence>
<dbReference type="Proteomes" id="UP000274131">
    <property type="component" value="Unassembled WGS sequence"/>
</dbReference>
<keyword evidence="4" id="KW-1185">Reference proteome</keyword>